<feature type="compositionally biased region" description="Basic and acidic residues" evidence="1">
    <location>
        <begin position="111"/>
        <end position="125"/>
    </location>
</feature>
<organism evidence="2 3">
    <name type="scientific">Chiloscyllium punctatum</name>
    <name type="common">Brownbanded bambooshark</name>
    <name type="synonym">Hemiscyllium punctatum</name>
    <dbReference type="NCBI Taxonomy" id="137246"/>
    <lineage>
        <taxon>Eukaryota</taxon>
        <taxon>Metazoa</taxon>
        <taxon>Chordata</taxon>
        <taxon>Craniata</taxon>
        <taxon>Vertebrata</taxon>
        <taxon>Chondrichthyes</taxon>
        <taxon>Elasmobranchii</taxon>
        <taxon>Galeomorphii</taxon>
        <taxon>Galeoidea</taxon>
        <taxon>Orectolobiformes</taxon>
        <taxon>Hemiscylliidae</taxon>
        <taxon>Chiloscyllium</taxon>
    </lineage>
</organism>
<gene>
    <name evidence="2" type="ORF">chiPu_0021649</name>
</gene>
<protein>
    <submittedName>
        <fullName evidence="2">Uncharacterized protein</fullName>
    </submittedName>
</protein>
<feature type="compositionally biased region" description="Low complexity" evidence="1">
    <location>
        <begin position="174"/>
        <end position="185"/>
    </location>
</feature>
<evidence type="ECO:0000313" key="2">
    <source>
        <dbReference type="EMBL" id="GCC18302.1"/>
    </source>
</evidence>
<feature type="compositionally biased region" description="Basic and acidic residues" evidence="1">
    <location>
        <begin position="186"/>
        <end position="213"/>
    </location>
</feature>
<evidence type="ECO:0000256" key="1">
    <source>
        <dbReference type="SAM" id="MobiDB-lite"/>
    </source>
</evidence>
<proteinExistence type="predicted"/>
<dbReference type="EMBL" id="BEZZ01004406">
    <property type="protein sequence ID" value="GCC18302.1"/>
    <property type="molecule type" value="Genomic_DNA"/>
</dbReference>
<keyword evidence="3" id="KW-1185">Reference proteome</keyword>
<reference evidence="2 3" key="1">
    <citation type="journal article" date="2018" name="Nat. Ecol. Evol.">
        <title>Shark genomes provide insights into elasmobranch evolution and the origin of vertebrates.</title>
        <authorList>
            <person name="Hara Y"/>
            <person name="Yamaguchi K"/>
            <person name="Onimaru K"/>
            <person name="Kadota M"/>
            <person name="Koyanagi M"/>
            <person name="Keeley SD"/>
            <person name="Tatsumi K"/>
            <person name="Tanaka K"/>
            <person name="Motone F"/>
            <person name="Kageyama Y"/>
            <person name="Nozu R"/>
            <person name="Adachi N"/>
            <person name="Nishimura O"/>
            <person name="Nakagawa R"/>
            <person name="Tanegashima C"/>
            <person name="Kiyatake I"/>
            <person name="Matsumoto R"/>
            <person name="Murakumo K"/>
            <person name="Nishida K"/>
            <person name="Terakita A"/>
            <person name="Kuratani S"/>
            <person name="Sato K"/>
            <person name="Hyodo S Kuraku.S."/>
        </authorList>
    </citation>
    <scope>NUCLEOTIDE SEQUENCE [LARGE SCALE GENOMIC DNA]</scope>
</reference>
<feature type="region of interest" description="Disordered" evidence="1">
    <location>
        <begin position="76"/>
        <end position="260"/>
    </location>
</feature>
<feature type="compositionally biased region" description="Basic and acidic residues" evidence="1">
    <location>
        <begin position="241"/>
        <end position="260"/>
    </location>
</feature>
<accession>A0A401RJG6</accession>
<comment type="caution">
    <text evidence="2">The sequence shown here is derived from an EMBL/GenBank/DDBJ whole genome shotgun (WGS) entry which is preliminary data.</text>
</comment>
<dbReference type="STRING" id="137246.A0A401RJG6"/>
<dbReference type="AlphaFoldDB" id="A0A401RJG6"/>
<feature type="non-terminal residue" evidence="2">
    <location>
        <position position="1"/>
    </location>
</feature>
<dbReference type="Proteomes" id="UP000287033">
    <property type="component" value="Unassembled WGS sequence"/>
</dbReference>
<name>A0A401RJG6_CHIPU</name>
<feature type="compositionally biased region" description="Basic and acidic residues" evidence="1">
    <location>
        <begin position="131"/>
        <end position="168"/>
    </location>
</feature>
<evidence type="ECO:0000313" key="3">
    <source>
        <dbReference type="Proteomes" id="UP000287033"/>
    </source>
</evidence>
<sequence length="260" mass="28292">KLLEGEEARFGSDTDHFSLLSSTCKEPQSMTQLFHVSTKTKATPEFRFVEEIVSEAAKEIDLAELEDAYMKMKPGQLYNEGFEENKSTTEEEAGESEEGLSAPDIGVGRTTDTKDKAGGESKGLKETSTTEAKDEEKGVEAKEGEEGTEAKKKEELKDVVQAKEKASEGETVQAKAEAVKGAAATAKEEDIGEKGVESKPSEMEGKAGETKEEAVEEGTMKAGGNKEAQLQEQTKGHKALKTKEKESKKDEEKESKENEK</sequence>